<dbReference type="OrthoDB" id="9374162at2759"/>
<feature type="non-terminal residue" evidence="3">
    <location>
        <position position="1"/>
    </location>
</feature>
<feature type="compositionally biased region" description="Polar residues" evidence="1">
    <location>
        <begin position="16"/>
        <end position="32"/>
    </location>
</feature>
<dbReference type="PROSITE" id="PS52042">
    <property type="entry name" value="GLOBIN_CP_ADGB"/>
    <property type="match status" value="1"/>
</dbReference>
<feature type="compositionally biased region" description="Low complexity" evidence="1">
    <location>
        <begin position="1055"/>
        <end position="1070"/>
    </location>
</feature>
<evidence type="ECO:0000256" key="1">
    <source>
        <dbReference type="SAM" id="MobiDB-lite"/>
    </source>
</evidence>
<gene>
    <name evidence="3" type="ORF">ILUMI_11583</name>
</gene>
<accession>A0A8K0CVS9</accession>
<feature type="compositionally biased region" description="Basic and acidic residues" evidence="1">
    <location>
        <begin position="1072"/>
        <end position="1085"/>
    </location>
</feature>
<feature type="region of interest" description="Disordered" evidence="1">
    <location>
        <begin position="1"/>
        <end position="47"/>
    </location>
</feature>
<evidence type="ECO:0000259" key="2">
    <source>
        <dbReference type="PROSITE" id="PS52042"/>
    </source>
</evidence>
<comment type="caution">
    <text evidence="3">The sequence shown here is derived from an EMBL/GenBank/DDBJ whole genome shotgun (WGS) entry which is preliminary data.</text>
</comment>
<dbReference type="EMBL" id="VTPC01006847">
    <property type="protein sequence ID" value="KAF2894590.1"/>
    <property type="molecule type" value="Genomic_DNA"/>
</dbReference>
<dbReference type="PANTHER" id="PTHR46298">
    <property type="entry name" value="ANDROGLOBIN"/>
    <property type="match status" value="1"/>
</dbReference>
<proteinExistence type="predicted"/>
<protein>
    <recommendedName>
        <fullName evidence="2">Globin domain-containing protein</fullName>
    </recommendedName>
</protein>
<organism evidence="3 4">
    <name type="scientific">Ignelater luminosus</name>
    <name type="common">Cucubano</name>
    <name type="synonym">Pyrophorus luminosus</name>
    <dbReference type="NCBI Taxonomy" id="2038154"/>
    <lineage>
        <taxon>Eukaryota</taxon>
        <taxon>Metazoa</taxon>
        <taxon>Ecdysozoa</taxon>
        <taxon>Arthropoda</taxon>
        <taxon>Hexapoda</taxon>
        <taxon>Insecta</taxon>
        <taxon>Pterygota</taxon>
        <taxon>Neoptera</taxon>
        <taxon>Endopterygota</taxon>
        <taxon>Coleoptera</taxon>
        <taxon>Polyphaga</taxon>
        <taxon>Elateriformia</taxon>
        <taxon>Elateroidea</taxon>
        <taxon>Elateridae</taxon>
        <taxon>Agrypninae</taxon>
        <taxon>Pyrophorini</taxon>
        <taxon>Ignelater</taxon>
    </lineage>
</organism>
<feature type="region of interest" description="Disordered" evidence="1">
    <location>
        <begin position="121"/>
        <end position="151"/>
    </location>
</feature>
<sequence length="1297" mass="148448">MNHVLLPSLNKPEEASSPNAPITSVSKSTVATESIKGKPNKNKSAQSDRSVKVIEMWPLLLSKALLKIASLSWTEYNEIVDFDIIHSLTGWFLQKIDVRGLDVFDIWNMCTGYTDHYTWPDPSQKRPATAGSKGGKSDKGSKASSKVPNFLDGEGGMIPHHLVAMCEDLREKVEDEVPDISPCWSHHFLIDQTRVIPLIKPEPLPELARWKRFRWLAWAIRKGIWPAPEVIPIKCFKMVSVFKKCAEHVVYTLPSKEALDLKKSVAVIEDLALEMGDGKKKGGKEQEKGKPDKKDKSSKESKSSKSVIPLPPDPSIWGDFNKFGPYISYLHIFFKASAFSSHIQITDIDQNIAGKEVAKGKADKGKKGKAEETGPKLLMQNSEIQISRNEPLYIFLDSVDYKLLVINVAQMGDVCSSEKTKLTTETSFNEQNAYEAKRSYQYYDLSEVMAEAQELERPYPRVPFTYVILTNYNWQTSNVGNMATFINTYGTKSMLVDIKPGRLILQMWIKSDTCFFINLMSDTPVIAGTLEDVLEHMTHESEKLQKMCHDISSTYGQLVQNFGTSKFSEALIAFSRSYLPEHQLSKKQISKIRDAFVKELVNIIQEHCLPQEIQQRVFALKVLFMNPFIKFEQPGSEIKDVDRSSTDMFLSDFHDVFEIKKIERAAVTLQAFFKKIYVRKLKALHNQSHKDYMKIFDLLKRNYAENLSVSNRMSTGLALIRNFILSNPDMDEFKIYYSIFDDLNSTIFLQHVTGTTLASPLSWTLITRQIFYCNSPNPVLVKICLFCGLPTYMVRVFNNDTNQEIKRFTNNAIIYPYKNNAFGYTVLCYGWSISEGDYPWKLDFITLKQKISSLIIIPEITMTEHVLKQNYKPNNNNLICRCLININRDTLATFRLSLSYENTKMHLRCLNEVGQIFGEISGMENMILPAVMLKFVPILEDIPLSVCSSKQSVASKERKVSKSIRSRSGSLVRTLTNTSLKKRDKNSDKLSLDRYSSKSSLISLKKFRSTSVPRDTIRYKDTVYILEGFVIDNSWPLTKDEWNVVEEVKSKSLLGSSLTDTDTSGSSSNKSKLRESLTLRRSGETERQSLNRSRIVSELKSIEKPFWCLETISNSEDNLVAILDNRREDELKDIKKKWYEKDPTRYDRSKQLREAYLESHYIKTDSTSVSSIEFTAKRDSCVSDYMGEFKDEITNSSELDGIIVLSQPLPQLLEVDEETAEEEEQKAFVEVLPFPFEEVQLRTLKKPVSKSKMLPPLNLKDYYLEKAKGEEKFKVTEENVEEEQVDEEDEKEEEEIN</sequence>
<feature type="region of interest" description="Disordered" evidence="1">
    <location>
        <begin position="278"/>
        <end position="307"/>
    </location>
</feature>
<dbReference type="PANTHER" id="PTHR46298:SF1">
    <property type="entry name" value="ANDROGLOBIN"/>
    <property type="match status" value="1"/>
</dbReference>
<keyword evidence="4" id="KW-1185">Reference proteome</keyword>
<reference evidence="3" key="1">
    <citation type="submission" date="2019-08" db="EMBL/GenBank/DDBJ databases">
        <title>The genome of the North American firefly Photinus pyralis.</title>
        <authorList>
            <consortium name="Photinus pyralis genome working group"/>
            <person name="Fallon T.R."/>
            <person name="Sander Lower S.E."/>
            <person name="Weng J.-K."/>
        </authorList>
    </citation>
    <scope>NUCLEOTIDE SEQUENCE</scope>
    <source>
        <strain evidence="3">TRF0915ILg1</strain>
        <tissue evidence="3">Whole body</tissue>
    </source>
</reference>
<feature type="region of interest" description="Disordered" evidence="1">
    <location>
        <begin position="1273"/>
        <end position="1297"/>
    </location>
</feature>
<feature type="compositionally biased region" description="Acidic residues" evidence="1">
    <location>
        <begin position="1278"/>
        <end position="1297"/>
    </location>
</feature>
<feature type="domain" description="Globin" evidence="2">
    <location>
        <begin position="518"/>
        <end position="726"/>
    </location>
</feature>
<dbReference type="InterPro" id="IPR054093">
    <property type="entry name" value="Androglobin_II"/>
</dbReference>
<dbReference type="CDD" id="cd22307">
    <property type="entry name" value="Adgb_C_mid-like"/>
    <property type="match status" value="1"/>
</dbReference>
<dbReference type="Proteomes" id="UP000801492">
    <property type="component" value="Unassembled WGS sequence"/>
</dbReference>
<dbReference type="InterPro" id="IPR057249">
    <property type="entry name" value="Globin_CP_ADGB"/>
</dbReference>
<dbReference type="Pfam" id="PF22069">
    <property type="entry name" value="Androglobin_IV"/>
    <property type="match status" value="1"/>
</dbReference>
<dbReference type="Pfam" id="PF22068">
    <property type="entry name" value="Androglobin_II"/>
    <property type="match status" value="1"/>
</dbReference>
<feature type="region of interest" description="Disordered" evidence="1">
    <location>
        <begin position="1055"/>
        <end position="1085"/>
    </location>
</feature>
<feature type="compositionally biased region" description="Basic and acidic residues" evidence="1">
    <location>
        <begin position="278"/>
        <end position="303"/>
    </location>
</feature>
<evidence type="ECO:0000313" key="3">
    <source>
        <dbReference type="EMBL" id="KAF2894590.1"/>
    </source>
</evidence>
<evidence type="ECO:0000313" key="4">
    <source>
        <dbReference type="Proteomes" id="UP000801492"/>
    </source>
</evidence>
<dbReference type="InterPro" id="IPR053033">
    <property type="entry name" value="Androglobin-like"/>
</dbReference>
<name>A0A8K0CVS9_IGNLU</name>
<dbReference type="InterPro" id="IPR054094">
    <property type="entry name" value="Androglobin_IV"/>
</dbReference>